<accession>A0A2H1WZ70</accession>
<evidence type="ECO:0000256" key="7">
    <source>
        <dbReference type="SAM" id="MobiDB-lite"/>
    </source>
</evidence>
<reference evidence="9" key="1">
    <citation type="submission" date="2016-07" db="EMBL/GenBank/DDBJ databases">
        <authorList>
            <person name="Bretaudeau A."/>
        </authorList>
    </citation>
    <scope>NUCLEOTIDE SEQUENCE</scope>
    <source>
        <strain evidence="9">Rice</strain>
        <tissue evidence="9">Whole body</tissue>
    </source>
</reference>
<protein>
    <submittedName>
        <fullName evidence="9">SFRICE_029524</fullName>
    </submittedName>
</protein>
<keyword evidence="6" id="KW-0378">Hydrolase</keyword>
<evidence type="ECO:0000256" key="2">
    <source>
        <dbReference type="ARBA" id="ARBA00022723"/>
    </source>
</evidence>
<evidence type="ECO:0000259" key="8">
    <source>
        <dbReference type="Pfam" id="PF01434"/>
    </source>
</evidence>
<dbReference type="GO" id="GO:0004222">
    <property type="term" value="F:metalloendopeptidase activity"/>
    <property type="evidence" value="ECO:0007669"/>
    <property type="project" value="InterPro"/>
</dbReference>
<keyword evidence="3" id="KW-0547">Nucleotide-binding</keyword>
<evidence type="ECO:0000256" key="1">
    <source>
        <dbReference type="ARBA" id="ARBA00001947"/>
    </source>
</evidence>
<dbReference type="Pfam" id="PF01434">
    <property type="entry name" value="Peptidase_M41"/>
    <property type="match status" value="1"/>
</dbReference>
<dbReference type="GO" id="GO:0034982">
    <property type="term" value="P:mitochondrial protein processing"/>
    <property type="evidence" value="ECO:0007669"/>
    <property type="project" value="TreeGrafter"/>
</dbReference>
<dbReference type="GO" id="GO:0004176">
    <property type="term" value="F:ATP-dependent peptidase activity"/>
    <property type="evidence" value="ECO:0007669"/>
    <property type="project" value="InterPro"/>
</dbReference>
<feature type="region of interest" description="Disordered" evidence="7">
    <location>
        <begin position="142"/>
        <end position="164"/>
    </location>
</feature>
<dbReference type="InterPro" id="IPR000642">
    <property type="entry name" value="Peptidase_M41"/>
</dbReference>
<dbReference type="SUPFAM" id="SSF140990">
    <property type="entry name" value="FtsH protease domain-like"/>
    <property type="match status" value="1"/>
</dbReference>
<keyword evidence="6" id="KW-0482">Metalloprotease</keyword>
<keyword evidence="4" id="KW-0862">Zinc</keyword>
<keyword evidence="6" id="KW-0645">Protease</keyword>
<gene>
    <name evidence="9" type="ORF">SFRICE_029524</name>
</gene>
<dbReference type="GO" id="GO:0046872">
    <property type="term" value="F:metal ion binding"/>
    <property type="evidence" value="ECO:0007669"/>
    <property type="project" value="UniProtKB-KW"/>
</dbReference>
<evidence type="ECO:0000256" key="4">
    <source>
        <dbReference type="ARBA" id="ARBA00022833"/>
    </source>
</evidence>
<evidence type="ECO:0000256" key="5">
    <source>
        <dbReference type="ARBA" id="ARBA00022840"/>
    </source>
</evidence>
<dbReference type="PANTHER" id="PTHR43655">
    <property type="entry name" value="ATP-DEPENDENT PROTEASE"/>
    <property type="match status" value="1"/>
</dbReference>
<dbReference type="InterPro" id="IPR037219">
    <property type="entry name" value="Peptidase_M41-like"/>
</dbReference>
<evidence type="ECO:0000313" key="9">
    <source>
        <dbReference type="EMBL" id="SOQ58328.1"/>
    </source>
</evidence>
<evidence type="ECO:0000256" key="3">
    <source>
        <dbReference type="ARBA" id="ARBA00022741"/>
    </source>
</evidence>
<dbReference type="AlphaFoldDB" id="A0A2H1WZ70"/>
<comment type="cofactor">
    <cofactor evidence="1">
        <name>Zn(2+)</name>
        <dbReference type="ChEBI" id="CHEBI:29105"/>
    </cofactor>
</comment>
<dbReference type="GO" id="GO:0005524">
    <property type="term" value="F:ATP binding"/>
    <property type="evidence" value="ECO:0007669"/>
    <property type="project" value="UniProtKB-KW"/>
</dbReference>
<keyword evidence="5" id="KW-0067">ATP-binding</keyword>
<dbReference type="Gene3D" id="1.20.58.760">
    <property type="entry name" value="Peptidase M41"/>
    <property type="match status" value="1"/>
</dbReference>
<dbReference type="PANTHER" id="PTHR43655:SF8">
    <property type="entry name" value="PARAPLEGIN"/>
    <property type="match status" value="1"/>
</dbReference>
<sequence length="164" mass="18003">MCMALGGRAAEAITFNSITSGAQNDLEKVTKIAYAQIRVYGMSKTVGLVSFPDVKGHGGSPYSRTLKNLMDLEARKLIGEAYFRTEKLLRDNKGKLIMLAEELLKKETLNFKDVQRILGPTPFPHKKFIDPVEFETNLKNLENASIPDPTPAGAPSLKPDGPPT</sequence>
<name>A0A2H1WZ70_SPOFR</name>
<dbReference type="GO" id="GO:0005745">
    <property type="term" value="C:m-AAA complex"/>
    <property type="evidence" value="ECO:0007669"/>
    <property type="project" value="TreeGrafter"/>
</dbReference>
<evidence type="ECO:0000256" key="6">
    <source>
        <dbReference type="ARBA" id="ARBA00023049"/>
    </source>
</evidence>
<keyword evidence="2" id="KW-0479">Metal-binding</keyword>
<feature type="domain" description="Peptidase M41" evidence="8">
    <location>
        <begin position="1"/>
        <end position="117"/>
    </location>
</feature>
<organism evidence="9">
    <name type="scientific">Spodoptera frugiperda</name>
    <name type="common">Fall armyworm</name>
    <dbReference type="NCBI Taxonomy" id="7108"/>
    <lineage>
        <taxon>Eukaryota</taxon>
        <taxon>Metazoa</taxon>
        <taxon>Ecdysozoa</taxon>
        <taxon>Arthropoda</taxon>
        <taxon>Hexapoda</taxon>
        <taxon>Insecta</taxon>
        <taxon>Pterygota</taxon>
        <taxon>Neoptera</taxon>
        <taxon>Endopterygota</taxon>
        <taxon>Lepidoptera</taxon>
        <taxon>Glossata</taxon>
        <taxon>Ditrysia</taxon>
        <taxon>Noctuoidea</taxon>
        <taxon>Noctuidae</taxon>
        <taxon>Amphipyrinae</taxon>
        <taxon>Spodoptera</taxon>
    </lineage>
</organism>
<dbReference type="EMBL" id="ODYU01012164">
    <property type="protein sequence ID" value="SOQ58328.1"/>
    <property type="molecule type" value="Genomic_DNA"/>
</dbReference>
<dbReference type="InterPro" id="IPR050928">
    <property type="entry name" value="ATP-dep_Zn_Metalloprotease"/>
</dbReference>
<proteinExistence type="predicted"/>
<dbReference type="OrthoDB" id="1413014at2759"/>